<accession>A0ABP8ZDM4</accession>
<comment type="caution">
    <text evidence="4">The sequence shown here is derived from an EMBL/GenBank/DDBJ whole genome shotgun (WGS) entry which is preliminary data.</text>
</comment>
<dbReference type="PANTHER" id="PTHR33744:SF1">
    <property type="entry name" value="DNA-BINDING TRANSCRIPTIONAL ACTIVATOR ADER"/>
    <property type="match status" value="1"/>
</dbReference>
<proteinExistence type="predicted"/>
<reference evidence="5" key="1">
    <citation type="journal article" date="2019" name="Int. J. Syst. Evol. Microbiol.">
        <title>The Global Catalogue of Microorganisms (GCM) 10K type strain sequencing project: providing services to taxonomists for standard genome sequencing and annotation.</title>
        <authorList>
            <consortium name="The Broad Institute Genomics Platform"/>
            <consortium name="The Broad Institute Genome Sequencing Center for Infectious Disease"/>
            <person name="Wu L."/>
            <person name="Ma J."/>
        </authorList>
    </citation>
    <scope>NUCLEOTIDE SEQUENCE [LARGE SCALE GENOMIC DNA]</scope>
    <source>
        <strain evidence="5">JCM 18077</strain>
    </source>
</reference>
<feature type="domain" description="PucR C-terminal helix-turn-helix" evidence="2">
    <location>
        <begin position="365"/>
        <end position="423"/>
    </location>
</feature>
<sequence length="441" mass="46886">METEGSDRVKTTTARRSDRSPAELRLSRDVTAKVAAAGAATPGLSPTIVQAARLLEGRATSIAETVVARIRAEVPHYGDRISGPPELGALLYSALESSVGSLANPERVLDSAEYAWNLGQLRARQGVPLLALRDCYRIWAAELWRELVEAATAHDPDDALELARSAGGFWSFCERDTKLMIESYRLASTGAAADAERKLLPMLRAFLRGHADPVDVVSAAIALDLPTDGRYAVVRVPDEAVGSGRPVRDELDGMTLYWCPQRSGLSLLVLLGDRTPTEVRVALASSYPGTLAGISPAVDGLINVGRANQLAELALRAAGAADGPVLLTDRLSMALLVARPDLSAVLAANILGPVLELDAGERAVLLDTFRAWLDADGSAARAGKVLFCHHNTVLNRLRRLERLTGLHLDRPRELVELTLALEAVTAGVAAVPVATGGSSSR</sequence>
<dbReference type="InterPro" id="IPR025751">
    <property type="entry name" value="RsbRD_N_dom"/>
</dbReference>
<dbReference type="InterPro" id="IPR025736">
    <property type="entry name" value="PucR_C-HTH_dom"/>
</dbReference>
<gene>
    <name evidence="4" type="ORF">GCM10023217_26200</name>
</gene>
<dbReference type="InterPro" id="IPR051448">
    <property type="entry name" value="CdaR-like_regulators"/>
</dbReference>
<organism evidence="4 5">
    <name type="scientific">Gordonia alkaliphila</name>
    <dbReference type="NCBI Taxonomy" id="1053547"/>
    <lineage>
        <taxon>Bacteria</taxon>
        <taxon>Bacillati</taxon>
        <taxon>Actinomycetota</taxon>
        <taxon>Actinomycetes</taxon>
        <taxon>Mycobacteriales</taxon>
        <taxon>Gordoniaceae</taxon>
        <taxon>Gordonia</taxon>
    </lineage>
</organism>
<evidence type="ECO:0000256" key="1">
    <source>
        <dbReference type="SAM" id="MobiDB-lite"/>
    </source>
</evidence>
<evidence type="ECO:0000313" key="5">
    <source>
        <dbReference type="Proteomes" id="UP001500822"/>
    </source>
</evidence>
<dbReference type="Gene3D" id="1.10.10.2840">
    <property type="entry name" value="PucR C-terminal helix-turn-helix domain"/>
    <property type="match status" value="1"/>
</dbReference>
<dbReference type="Pfam" id="PF14361">
    <property type="entry name" value="RsbRD_N"/>
    <property type="match status" value="1"/>
</dbReference>
<protein>
    <submittedName>
        <fullName evidence="4">Helix-turn-helix domain-containing protein</fullName>
    </submittedName>
</protein>
<dbReference type="Pfam" id="PF13556">
    <property type="entry name" value="HTH_30"/>
    <property type="match status" value="1"/>
</dbReference>
<keyword evidence="5" id="KW-1185">Reference proteome</keyword>
<evidence type="ECO:0000259" key="2">
    <source>
        <dbReference type="Pfam" id="PF13556"/>
    </source>
</evidence>
<evidence type="ECO:0000259" key="3">
    <source>
        <dbReference type="Pfam" id="PF14361"/>
    </source>
</evidence>
<feature type="region of interest" description="Disordered" evidence="1">
    <location>
        <begin position="1"/>
        <end position="25"/>
    </location>
</feature>
<evidence type="ECO:0000313" key="4">
    <source>
        <dbReference type="EMBL" id="GAA4753525.1"/>
    </source>
</evidence>
<dbReference type="EMBL" id="BAABIE010000012">
    <property type="protein sequence ID" value="GAA4753525.1"/>
    <property type="molecule type" value="Genomic_DNA"/>
</dbReference>
<dbReference type="Proteomes" id="UP001500822">
    <property type="component" value="Unassembled WGS sequence"/>
</dbReference>
<feature type="domain" description="RsbT co-antagonist protein RsbRD N-terminal" evidence="3">
    <location>
        <begin position="61"/>
        <end position="197"/>
    </location>
</feature>
<name>A0ABP8ZDM4_9ACTN</name>
<dbReference type="InterPro" id="IPR042070">
    <property type="entry name" value="PucR_C-HTH_sf"/>
</dbReference>
<dbReference type="PANTHER" id="PTHR33744">
    <property type="entry name" value="CARBOHYDRATE DIACID REGULATOR"/>
    <property type="match status" value="1"/>
</dbReference>